<gene>
    <name evidence="2" type="ORF">P0Y53_02070</name>
</gene>
<dbReference type="NCBIfam" id="TIGR03519">
    <property type="entry name" value="T9SS_PorP_fam"/>
    <property type="match status" value="1"/>
</dbReference>
<evidence type="ECO:0000313" key="2">
    <source>
        <dbReference type="EMBL" id="WEK36274.1"/>
    </source>
</evidence>
<reference evidence="2" key="1">
    <citation type="submission" date="2023-03" db="EMBL/GenBank/DDBJ databases">
        <title>Andean soil-derived lignocellulolytic bacterial consortium as a source of novel taxa and putative plastic-active enzymes.</title>
        <authorList>
            <person name="Diaz-Garcia L."/>
            <person name="Chuvochina M."/>
            <person name="Feuerriegel G."/>
            <person name="Bunk B."/>
            <person name="Sproer C."/>
            <person name="Streit W.R."/>
            <person name="Rodriguez L.M."/>
            <person name="Overmann J."/>
            <person name="Jimenez D.J."/>
        </authorList>
    </citation>
    <scope>NUCLEOTIDE SEQUENCE</scope>
    <source>
        <strain evidence="2">MAG 7</strain>
    </source>
</reference>
<feature type="chain" id="PRO_5042472724" evidence="1">
    <location>
        <begin position="20"/>
        <end position="341"/>
    </location>
</feature>
<dbReference type="InterPro" id="IPR019861">
    <property type="entry name" value="PorP/SprF_Bacteroidetes"/>
</dbReference>
<feature type="signal peptide" evidence="1">
    <location>
        <begin position="1"/>
        <end position="19"/>
    </location>
</feature>
<name>A0AAJ6BHU7_9BACT</name>
<dbReference type="Proteomes" id="UP001220610">
    <property type="component" value="Chromosome"/>
</dbReference>
<dbReference type="EMBL" id="CP119311">
    <property type="protein sequence ID" value="WEK36274.1"/>
    <property type="molecule type" value="Genomic_DNA"/>
</dbReference>
<dbReference type="AlphaFoldDB" id="A0AAJ6BHU7"/>
<evidence type="ECO:0000256" key="1">
    <source>
        <dbReference type="SAM" id="SignalP"/>
    </source>
</evidence>
<accession>A0AAJ6BHU7</accession>
<dbReference type="Pfam" id="PF11751">
    <property type="entry name" value="PorP_SprF"/>
    <property type="match status" value="1"/>
</dbReference>
<protein>
    <submittedName>
        <fullName evidence="2">PorP/SprF family type IX secretion system membrane protein</fullName>
    </submittedName>
</protein>
<proteinExistence type="predicted"/>
<evidence type="ECO:0000313" key="3">
    <source>
        <dbReference type="Proteomes" id="UP001220610"/>
    </source>
</evidence>
<sequence length="341" mass="37283">MRKFYLFIAGCLLVNTTWAQDPNFSQFFVSPLTLNPALTGKFNGDFRVAGNYRDQWPAISKAFITSTASFDLPVLRGKLSELDTWGVGIMAMTDKTANGILSTNQIAFTTAYHKGIDEDGLHQIGLGFQGTYNTKRLDGSKLNFETELDDNGGWTLPSGEIVDNREFNLSYFDVSVGALYNGSTDGYNNFYVGVAGYHLNKPKESFTEDNIEYTLHPRVTAHAGAAIPIGDISRTIYASALYSRQAGATNFVAGGAVGMMMNGDEENPTTFYAGIWGRFNNVNDAVIPYLGLEFGGFRLGASYDVNVSSLKTASQSRGGIEISLIYIKRPPGYKGIPCPRF</sequence>
<keyword evidence="1" id="KW-0732">Signal</keyword>
<organism evidence="2 3">
    <name type="scientific">Candidatus Pseudobacter hemicellulosilyticus</name>
    <dbReference type="NCBI Taxonomy" id="3121375"/>
    <lineage>
        <taxon>Bacteria</taxon>
        <taxon>Pseudomonadati</taxon>
        <taxon>Bacteroidota</taxon>
        <taxon>Chitinophagia</taxon>
        <taxon>Chitinophagales</taxon>
        <taxon>Chitinophagaceae</taxon>
        <taxon>Pseudobacter</taxon>
    </lineage>
</organism>